<evidence type="ECO:0000256" key="8">
    <source>
        <dbReference type="ARBA" id="ARBA00023274"/>
    </source>
</evidence>
<dbReference type="GO" id="GO:0097526">
    <property type="term" value="C:spliceosomal tri-snRNP complex"/>
    <property type="evidence" value="ECO:0000318"/>
    <property type="project" value="GO_Central"/>
</dbReference>
<dbReference type="PANTHER" id="PTHR23338">
    <property type="entry name" value="SMALL NUCLEAR RIBONUCLEOPROTEIN SM"/>
    <property type="match status" value="1"/>
</dbReference>
<evidence type="ECO:0000313" key="12">
    <source>
        <dbReference type="EMBL" id="CAG84194.1"/>
    </source>
</evidence>
<gene>
    <name evidence="9" type="primary">LSM4</name>
    <name evidence="12" type="ORF">YALI0_A19756g</name>
</gene>
<keyword evidence="13" id="KW-1185">Reference proteome</keyword>
<dbReference type="GO" id="GO:0017070">
    <property type="term" value="F:U6 snRNA binding"/>
    <property type="evidence" value="ECO:0000318"/>
    <property type="project" value="GO_Central"/>
</dbReference>
<dbReference type="InterPro" id="IPR047575">
    <property type="entry name" value="Sm"/>
</dbReference>
<evidence type="ECO:0000313" key="13">
    <source>
        <dbReference type="Proteomes" id="UP000001300"/>
    </source>
</evidence>
<dbReference type="OMA" id="VACDAWM"/>
<evidence type="ECO:0000256" key="10">
    <source>
        <dbReference type="SAM" id="MobiDB-lite"/>
    </source>
</evidence>
<keyword evidence="6 9" id="KW-0508">mRNA splicing</keyword>
<evidence type="ECO:0000259" key="11">
    <source>
        <dbReference type="PROSITE" id="PS52002"/>
    </source>
</evidence>
<keyword evidence="5 9" id="KW-0694">RNA-binding</keyword>
<comment type="subunit">
    <text evidence="9">LSm subunits form a heteromer with a doughnut shape.</text>
</comment>
<evidence type="ECO:0000256" key="9">
    <source>
        <dbReference type="RuleBase" id="RU365049"/>
    </source>
</evidence>
<keyword evidence="3 9" id="KW-0507">mRNA processing</keyword>
<dbReference type="GO" id="GO:0033962">
    <property type="term" value="P:P-body assembly"/>
    <property type="evidence" value="ECO:0000318"/>
    <property type="project" value="GO_Central"/>
</dbReference>
<organism evidence="12 13">
    <name type="scientific">Yarrowia lipolytica (strain CLIB 122 / E 150)</name>
    <name type="common">Yeast</name>
    <name type="synonym">Candida lipolytica</name>
    <dbReference type="NCBI Taxonomy" id="284591"/>
    <lineage>
        <taxon>Eukaryota</taxon>
        <taxon>Fungi</taxon>
        <taxon>Dikarya</taxon>
        <taxon>Ascomycota</taxon>
        <taxon>Saccharomycotina</taxon>
        <taxon>Dipodascomycetes</taxon>
        <taxon>Dipodascales</taxon>
        <taxon>Dipodascales incertae sedis</taxon>
        <taxon>Yarrowia</taxon>
    </lineage>
</organism>
<dbReference type="STRING" id="284591.Q6CGF6"/>
<keyword evidence="8 9" id="KW-0687">Ribonucleoprotein</keyword>
<dbReference type="InterPro" id="IPR027141">
    <property type="entry name" value="LSm4/Sm_D1/D3"/>
</dbReference>
<evidence type="ECO:0000256" key="3">
    <source>
        <dbReference type="ARBA" id="ARBA00022664"/>
    </source>
</evidence>
<evidence type="ECO:0000256" key="1">
    <source>
        <dbReference type="ARBA" id="ARBA00004123"/>
    </source>
</evidence>
<dbReference type="InParanoid" id="Q6CGF6"/>
<dbReference type="VEuPathDB" id="FungiDB:YALI0_A19756g"/>
<accession>Q6CGF6</accession>
<dbReference type="GO" id="GO:0000387">
    <property type="term" value="P:spliceosomal snRNP assembly"/>
    <property type="evidence" value="ECO:0000318"/>
    <property type="project" value="GO_Central"/>
</dbReference>
<comment type="function">
    <text evidence="9">Binds specifically to the 3'-terminal U-tract of U6 snRNA.</text>
</comment>
<reference evidence="12 13" key="1">
    <citation type="journal article" date="2004" name="Nature">
        <title>Genome evolution in yeasts.</title>
        <authorList>
            <consortium name="Genolevures"/>
            <person name="Dujon B."/>
            <person name="Sherman D."/>
            <person name="Fischer G."/>
            <person name="Durrens P."/>
            <person name="Casaregola S."/>
            <person name="Lafontaine I."/>
            <person name="de Montigny J."/>
            <person name="Marck C."/>
            <person name="Neuveglise C."/>
            <person name="Talla E."/>
            <person name="Goffard N."/>
            <person name="Frangeul L."/>
            <person name="Aigle M."/>
            <person name="Anthouard V."/>
            <person name="Babour A."/>
            <person name="Barbe V."/>
            <person name="Barnay S."/>
            <person name="Blanchin S."/>
            <person name="Beckerich J.M."/>
            <person name="Beyne E."/>
            <person name="Bleykasten C."/>
            <person name="Boisrame A."/>
            <person name="Boyer J."/>
            <person name="Cattolico L."/>
            <person name="Confanioleri F."/>
            <person name="de Daruvar A."/>
            <person name="Despons L."/>
            <person name="Fabre E."/>
            <person name="Fairhead C."/>
            <person name="Ferry-Dumazet H."/>
            <person name="Groppi A."/>
            <person name="Hantraye F."/>
            <person name="Hennequin C."/>
            <person name="Jauniaux N."/>
            <person name="Joyet P."/>
            <person name="Kachouri R."/>
            <person name="Kerrest A."/>
            <person name="Koszul R."/>
            <person name="Lemaire M."/>
            <person name="Lesur I."/>
            <person name="Ma L."/>
            <person name="Muller H."/>
            <person name="Nicaud J.M."/>
            <person name="Nikolski M."/>
            <person name="Oztas S."/>
            <person name="Ozier-Kalogeropoulos O."/>
            <person name="Pellenz S."/>
            <person name="Potier S."/>
            <person name="Richard G.F."/>
            <person name="Straub M.L."/>
            <person name="Suleau A."/>
            <person name="Swennene D."/>
            <person name="Tekaia F."/>
            <person name="Wesolowski-Louvel M."/>
            <person name="Westhof E."/>
            <person name="Wirth B."/>
            <person name="Zeniou-Meyer M."/>
            <person name="Zivanovic I."/>
            <person name="Bolotin-Fukuhara M."/>
            <person name="Thierry A."/>
            <person name="Bouchier C."/>
            <person name="Caudron B."/>
            <person name="Scarpelli C."/>
            <person name="Gaillardin C."/>
            <person name="Weissenbach J."/>
            <person name="Wincker P."/>
            <person name="Souciet J.L."/>
        </authorList>
    </citation>
    <scope>NUCLEOTIDE SEQUENCE [LARGE SCALE GENOMIC DNA]</scope>
    <source>
        <strain evidence="13">CLIB 122 / E 150</strain>
    </source>
</reference>
<dbReference type="GO" id="GO:0005688">
    <property type="term" value="C:U6 snRNP"/>
    <property type="evidence" value="ECO:0000318"/>
    <property type="project" value="GO_Central"/>
</dbReference>
<dbReference type="CDD" id="cd01723">
    <property type="entry name" value="LSm4"/>
    <property type="match status" value="1"/>
</dbReference>
<evidence type="ECO:0000256" key="4">
    <source>
        <dbReference type="ARBA" id="ARBA00022728"/>
    </source>
</evidence>
<name>Q6CGF6_YARLI</name>
<dbReference type="InterPro" id="IPR034101">
    <property type="entry name" value="Lsm4"/>
</dbReference>
<feature type="domain" description="Sm" evidence="11">
    <location>
        <begin position="4"/>
        <end position="77"/>
    </location>
</feature>
<dbReference type="GO" id="GO:0000932">
    <property type="term" value="C:P-body"/>
    <property type="evidence" value="ECO:0000318"/>
    <property type="project" value="GO_Central"/>
</dbReference>
<dbReference type="Gene3D" id="2.30.30.100">
    <property type="match status" value="1"/>
</dbReference>
<dbReference type="EMBL" id="CR382127">
    <property type="protein sequence ID" value="CAG84194.1"/>
    <property type="molecule type" value="Genomic_DNA"/>
</dbReference>
<comment type="similarity">
    <text evidence="2 9">Belongs to the snRNP Sm proteins family.</text>
</comment>
<evidence type="ECO:0000256" key="5">
    <source>
        <dbReference type="ARBA" id="ARBA00022884"/>
    </source>
</evidence>
<proteinExistence type="inferred from homology"/>
<dbReference type="GO" id="GO:0005681">
    <property type="term" value="C:spliceosomal complex"/>
    <property type="evidence" value="ECO:0007669"/>
    <property type="project" value="UniProtKB-UniRule"/>
</dbReference>
<dbReference type="OrthoDB" id="747253at2759"/>
<comment type="subcellular location">
    <subcellularLocation>
        <location evidence="1 9">Nucleus</location>
    </subcellularLocation>
</comment>
<dbReference type="GO" id="GO:0000956">
    <property type="term" value="P:nuclear-transcribed mRNA catabolic process"/>
    <property type="evidence" value="ECO:0007669"/>
    <property type="project" value="UniProtKB-UniRule"/>
</dbReference>
<dbReference type="SMART" id="SM00651">
    <property type="entry name" value="Sm"/>
    <property type="match status" value="1"/>
</dbReference>
<feature type="compositionally biased region" description="Low complexity" evidence="10">
    <location>
        <begin position="84"/>
        <end position="124"/>
    </location>
</feature>
<evidence type="ECO:0000256" key="2">
    <source>
        <dbReference type="ARBA" id="ARBA00006850"/>
    </source>
</evidence>
<keyword evidence="4 9" id="KW-0747">Spliceosome</keyword>
<protein>
    <recommendedName>
        <fullName evidence="9">LSM complex subunit LSM4</fullName>
    </recommendedName>
</protein>
<dbReference type="Pfam" id="PF01423">
    <property type="entry name" value="LSM"/>
    <property type="match status" value="1"/>
</dbReference>
<dbReference type="FunFam" id="2.30.30.100:FF:000064">
    <property type="entry name" value="U6 snRNA-associated Sm-like protein LSm4"/>
    <property type="match status" value="1"/>
</dbReference>
<dbReference type="SUPFAM" id="SSF50182">
    <property type="entry name" value="Sm-like ribonucleoproteins"/>
    <property type="match status" value="1"/>
</dbReference>
<dbReference type="InterPro" id="IPR001163">
    <property type="entry name" value="Sm_dom_euk/arc"/>
</dbReference>
<dbReference type="AlphaFoldDB" id="Q6CGF6"/>
<dbReference type="InterPro" id="IPR010920">
    <property type="entry name" value="LSM_dom_sf"/>
</dbReference>
<keyword evidence="7 9" id="KW-0539">Nucleus</keyword>
<sequence>MNVLPLSLLNAAQGQPMLVELKSGESLRGHLLKCDHWMNLTLKEVEEFSASGENTATVSEYYVRGSNIKALQLPDELLHSIKQQYSQQREQRQRQQQLEQGGQFGNRRGNRNYNNQSNNPNQRQRGGGRRY</sequence>
<dbReference type="HOGENOM" id="CLU_099537_0_1_1"/>
<feature type="region of interest" description="Disordered" evidence="10">
    <location>
        <begin position="84"/>
        <end position="131"/>
    </location>
</feature>
<dbReference type="PROSITE" id="PS52002">
    <property type="entry name" value="SM"/>
    <property type="match status" value="1"/>
</dbReference>
<dbReference type="Proteomes" id="UP000001300">
    <property type="component" value="Chromosome A"/>
</dbReference>
<evidence type="ECO:0000256" key="7">
    <source>
        <dbReference type="ARBA" id="ARBA00023242"/>
    </source>
</evidence>
<evidence type="ECO:0000256" key="6">
    <source>
        <dbReference type="ARBA" id="ARBA00023187"/>
    </source>
</evidence>